<dbReference type="InterPro" id="IPR018706">
    <property type="entry name" value="DUF2214_membrane"/>
</dbReference>
<feature type="transmembrane region" description="Helical" evidence="1">
    <location>
        <begin position="72"/>
        <end position="95"/>
    </location>
</feature>
<feature type="transmembrane region" description="Helical" evidence="1">
    <location>
        <begin position="126"/>
        <end position="149"/>
    </location>
</feature>
<feature type="transmembrane region" description="Helical" evidence="1">
    <location>
        <begin position="6"/>
        <end position="28"/>
    </location>
</feature>
<evidence type="ECO:0000256" key="1">
    <source>
        <dbReference type="SAM" id="Phobius"/>
    </source>
</evidence>
<protein>
    <submittedName>
        <fullName evidence="2">Uncharacterized protein</fullName>
    </submittedName>
</protein>
<comment type="caution">
    <text evidence="2">The sequence shown here is derived from an EMBL/GenBank/DDBJ whole genome shotgun (WGS) entry which is preliminary data.</text>
</comment>
<dbReference type="EMBL" id="NSJF01000003">
    <property type="protein sequence ID" value="PAT34742.1"/>
    <property type="molecule type" value="Genomic_DNA"/>
</dbReference>
<keyword evidence="1" id="KW-0472">Membrane</keyword>
<dbReference type="Proteomes" id="UP000217999">
    <property type="component" value="Unassembled WGS sequence"/>
</dbReference>
<reference evidence="2 3" key="1">
    <citation type="submission" date="2017-08" db="EMBL/GenBank/DDBJ databases">
        <title>WGS of Clinical strains of the CDC Group NO-1 linked to zoonotic infections in humans.</title>
        <authorList>
            <person name="Bernier A.-M."/>
            <person name="Bernard K."/>
        </authorList>
    </citation>
    <scope>NUCLEOTIDE SEQUENCE [LARGE SCALE GENOMIC DNA]</scope>
    <source>
        <strain evidence="2 3">NML03-0146</strain>
    </source>
</reference>
<dbReference type="AlphaFoldDB" id="A0A2A2AAF5"/>
<keyword evidence="1" id="KW-0812">Transmembrane</keyword>
<organism evidence="2 3">
    <name type="scientific">Vandammella animalimorsus</name>
    <dbReference type="NCBI Taxonomy" id="2029117"/>
    <lineage>
        <taxon>Bacteria</taxon>
        <taxon>Pseudomonadati</taxon>
        <taxon>Pseudomonadota</taxon>
        <taxon>Betaproteobacteria</taxon>
        <taxon>Burkholderiales</taxon>
        <taxon>Comamonadaceae</taxon>
        <taxon>Vandammella</taxon>
    </lineage>
</organism>
<evidence type="ECO:0000313" key="2">
    <source>
        <dbReference type="EMBL" id="PAT34742.1"/>
    </source>
</evidence>
<dbReference type="RefSeq" id="WP_095549795.1">
    <property type="nucleotide sequence ID" value="NZ_NSJF01000003.1"/>
</dbReference>
<keyword evidence="1" id="KW-1133">Transmembrane helix</keyword>
<accession>A0A2A2AAF5</accession>
<proteinExistence type="predicted"/>
<sequence length="151" mass="16783">MLLESLLAFAHLSAILGLTAFITAMAVLCRPQWANADALRRLRILDRWVLACTLAVLLTGLARIHLGVKDAAWLWSQPLLHAKLALFALMGWCGWQAHRRITAWHSSLQQTGALPSADELRRTRRWLMLQAHLMAPIPLAAVLLARGALTL</sequence>
<evidence type="ECO:0000313" key="3">
    <source>
        <dbReference type="Proteomes" id="UP000217999"/>
    </source>
</evidence>
<feature type="transmembrane region" description="Helical" evidence="1">
    <location>
        <begin position="48"/>
        <end position="66"/>
    </location>
</feature>
<gene>
    <name evidence="2" type="ORF">CK620_07640</name>
</gene>
<name>A0A2A2AAF5_9BURK</name>
<dbReference type="Pfam" id="PF09980">
    <property type="entry name" value="DUF2214"/>
    <property type="match status" value="1"/>
</dbReference>